<sequence>MFLIPFCYITGYKNRQMKFIDFCVNKTQFSFQARHHLFLSLRRSGVRHFSLRMNGFDYDLIAIGGGSGGLACAKEAADLGRKVALLDFVDPSPHGSTWGIGGTCVNVGCIPKKLMHNAAIVGQVLKDAKSFGWKIDNGSPPSHDWSTLVTNVQNYIRSVNWIYKVQLREKNVDYINGKASFVDKNTILVRQKNGKERTISAEHILIATGGRPRYPEIPGSEFGISSDDVFSLKSPPGKTLVVGASYVALECAGFLAALNYPVTLMIRSIPLRGFDQQMAALVVESLAQHGVNVLNKTVPTRVEKLAEQSPKYKVYFKDNNNQEISDVYDTVLWAIGRYAPFENMNLKNAGVQIGKSGKLIVDKADRTNVVNIHAIGDVQEGRPELTPVAILAGKLLSKRLFGGSKELMEYDKIPTTVFTPTEYGMVGLSEELAFQKFGEDNLEVYHTFFTPLEYALPLKEEFTTRGEEKFYLKIICLRNKPRIIVGLHFFGPNAGEVVQGYASAIR</sequence>
<keyword evidence="3 11" id="KW-0285">Flavoprotein</keyword>
<comment type="similarity">
    <text evidence="1 11">Belongs to the class-I pyridine nucleotide-disulfide oxidoreductase family.</text>
</comment>
<dbReference type="GO" id="GO:0006749">
    <property type="term" value="P:glutathione metabolic process"/>
    <property type="evidence" value="ECO:0007669"/>
    <property type="project" value="TreeGrafter"/>
</dbReference>
<dbReference type="Proteomes" id="UP000887565">
    <property type="component" value="Unplaced"/>
</dbReference>
<reference evidence="15" key="1">
    <citation type="submission" date="2022-11" db="UniProtKB">
        <authorList>
            <consortium name="WormBaseParasite"/>
        </authorList>
    </citation>
    <scope>IDENTIFICATION</scope>
</reference>
<evidence type="ECO:0000256" key="11">
    <source>
        <dbReference type="RuleBase" id="RU003691"/>
    </source>
</evidence>
<dbReference type="Pfam" id="PF02852">
    <property type="entry name" value="Pyr_redox_dim"/>
    <property type="match status" value="1"/>
</dbReference>
<dbReference type="Gene3D" id="3.50.50.60">
    <property type="entry name" value="FAD/NAD(P)-binding domain"/>
    <property type="match status" value="1"/>
</dbReference>
<dbReference type="PRINTS" id="PR00411">
    <property type="entry name" value="PNDRDTASEI"/>
</dbReference>
<evidence type="ECO:0000256" key="10">
    <source>
        <dbReference type="PIRSR" id="PIRSR000350-4"/>
    </source>
</evidence>
<evidence type="ECO:0000256" key="1">
    <source>
        <dbReference type="ARBA" id="ARBA00007532"/>
    </source>
</evidence>
<dbReference type="GO" id="GO:0005829">
    <property type="term" value="C:cytosol"/>
    <property type="evidence" value="ECO:0007669"/>
    <property type="project" value="TreeGrafter"/>
</dbReference>
<feature type="binding site" evidence="9">
    <location>
        <position position="377"/>
    </location>
    <ligand>
        <name>FAD</name>
        <dbReference type="ChEBI" id="CHEBI:57692"/>
    </ligand>
</feature>
<evidence type="ECO:0000259" key="12">
    <source>
        <dbReference type="Pfam" id="PF02852"/>
    </source>
</evidence>
<keyword evidence="7" id="KW-1015">Disulfide bond</keyword>
<evidence type="ECO:0000256" key="7">
    <source>
        <dbReference type="ARBA" id="ARBA00023157"/>
    </source>
</evidence>
<organism evidence="14 15">
    <name type="scientific">Romanomermis culicivorax</name>
    <name type="common">Nematode worm</name>
    <dbReference type="NCBI Taxonomy" id="13658"/>
    <lineage>
        <taxon>Eukaryota</taxon>
        <taxon>Metazoa</taxon>
        <taxon>Ecdysozoa</taxon>
        <taxon>Nematoda</taxon>
        <taxon>Enoplea</taxon>
        <taxon>Dorylaimia</taxon>
        <taxon>Mermithida</taxon>
        <taxon>Mermithoidea</taxon>
        <taxon>Mermithidae</taxon>
        <taxon>Romanomermis</taxon>
    </lineage>
</organism>
<feature type="binding site" evidence="9">
    <location>
        <position position="336"/>
    </location>
    <ligand>
        <name>NAD(+)</name>
        <dbReference type="ChEBI" id="CHEBI:57540"/>
    </ligand>
</feature>
<keyword evidence="9" id="KW-0520">NAD</keyword>
<evidence type="ECO:0000256" key="8">
    <source>
        <dbReference type="ARBA" id="ARBA00023284"/>
    </source>
</evidence>
<evidence type="ECO:0000259" key="13">
    <source>
        <dbReference type="Pfam" id="PF07992"/>
    </source>
</evidence>
<dbReference type="GO" id="GO:0045454">
    <property type="term" value="P:cell redox homeostasis"/>
    <property type="evidence" value="ECO:0007669"/>
    <property type="project" value="InterPro"/>
</dbReference>
<dbReference type="OMA" id="CFDYVKP"/>
<dbReference type="InterPro" id="IPR023753">
    <property type="entry name" value="FAD/NAD-binding_dom"/>
</dbReference>
<keyword evidence="9" id="KW-0547">Nucleotide-binding</keyword>
<protein>
    <recommendedName>
        <fullName evidence="2">thioredoxin-disulfide reductase (NADPH)</fullName>
        <ecNumber evidence="2">1.8.1.9</ecNumber>
    </recommendedName>
</protein>
<dbReference type="InterPro" id="IPR016156">
    <property type="entry name" value="FAD/NAD-linked_Rdtase_dimer_sf"/>
</dbReference>
<dbReference type="InterPro" id="IPR006338">
    <property type="entry name" value="Thioredoxin/glutathione_Rdtase"/>
</dbReference>
<feature type="domain" description="Pyridine nucleotide-disulphide oxidoreductase dimerisation" evidence="12">
    <location>
        <begin position="413"/>
        <end position="505"/>
    </location>
</feature>
<dbReference type="PRINTS" id="PR00368">
    <property type="entry name" value="FADPNR"/>
</dbReference>
<dbReference type="GO" id="GO:0004791">
    <property type="term" value="F:thioredoxin-disulfide reductase (NADPH) activity"/>
    <property type="evidence" value="ECO:0007669"/>
    <property type="project" value="UniProtKB-EC"/>
</dbReference>
<dbReference type="InterPro" id="IPR012999">
    <property type="entry name" value="Pyr_OxRdtase_I_AS"/>
</dbReference>
<evidence type="ECO:0000256" key="4">
    <source>
        <dbReference type="ARBA" id="ARBA00022827"/>
    </source>
</evidence>
<dbReference type="PROSITE" id="PS00076">
    <property type="entry name" value="PYRIDINE_REDOX_1"/>
    <property type="match status" value="1"/>
</dbReference>
<dbReference type="PANTHER" id="PTHR42737:SF7">
    <property type="entry name" value="THIOREDOXIN-DISULFIDE REDUCTASE"/>
    <property type="match status" value="1"/>
</dbReference>
<feature type="domain" description="FAD/NAD(P)-binding" evidence="13">
    <location>
        <begin position="58"/>
        <end position="393"/>
    </location>
</feature>
<dbReference type="InterPro" id="IPR004099">
    <property type="entry name" value="Pyr_nucl-diS_OxRdtase_dimer"/>
</dbReference>
<dbReference type="SUPFAM" id="SSF55424">
    <property type="entry name" value="FAD/NAD-linked reductases, dimerisation (C-terminal) domain"/>
    <property type="match status" value="1"/>
</dbReference>
<dbReference type="InterPro" id="IPR046952">
    <property type="entry name" value="GSHR/TRXR-like"/>
</dbReference>
<accession>A0A915JIK2</accession>
<keyword evidence="8 11" id="KW-0676">Redox-active center</keyword>
<evidence type="ECO:0000256" key="6">
    <source>
        <dbReference type="ARBA" id="ARBA00023002"/>
    </source>
</evidence>
<dbReference type="WBParaSite" id="nRc.2.0.1.t25979-RA">
    <property type="protein sequence ID" value="nRc.2.0.1.t25979-RA"/>
    <property type="gene ID" value="nRc.2.0.1.g25979"/>
</dbReference>
<proteinExistence type="inferred from homology"/>
<dbReference type="GO" id="GO:0005739">
    <property type="term" value="C:mitochondrion"/>
    <property type="evidence" value="ECO:0007669"/>
    <property type="project" value="TreeGrafter"/>
</dbReference>
<keyword evidence="6 11" id="KW-0560">Oxidoreductase</keyword>
<dbReference type="AlphaFoldDB" id="A0A915JIK2"/>
<dbReference type="PIRSF" id="PIRSF000350">
    <property type="entry name" value="Mercury_reductase_MerA"/>
    <property type="match status" value="1"/>
</dbReference>
<evidence type="ECO:0000256" key="5">
    <source>
        <dbReference type="ARBA" id="ARBA00022857"/>
    </source>
</evidence>
<evidence type="ECO:0000256" key="3">
    <source>
        <dbReference type="ARBA" id="ARBA00022630"/>
    </source>
</evidence>
<evidence type="ECO:0000313" key="14">
    <source>
        <dbReference type="Proteomes" id="UP000887565"/>
    </source>
</evidence>
<evidence type="ECO:0000256" key="2">
    <source>
        <dbReference type="ARBA" id="ARBA00012610"/>
    </source>
</evidence>
<evidence type="ECO:0000256" key="9">
    <source>
        <dbReference type="PIRSR" id="PIRSR000350-3"/>
    </source>
</evidence>
<dbReference type="PANTHER" id="PTHR42737">
    <property type="entry name" value="GLUTATHIONE REDUCTASE"/>
    <property type="match status" value="1"/>
</dbReference>
<feature type="binding site" evidence="9">
    <location>
        <begin position="243"/>
        <end position="250"/>
    </location>
    <ligand>
        <name>NAD(+)</name>
        <dbReference type="ChEBI" id="CHEBI:57540"/>
    </ligand>
</feature>
<dbReference type="InterPro" id="IPR001100">
    <property type="entry name" value="Pyr_nuc-diS_OxRdtase"/>
</dbReference>
<dbReference type="Pfam" id="PF07992">
    <property type="entry name" value="Pyr_redox_2"/>
    <property type="match status" value="1"/>
</dbReference>
<dbReference type="NCBIfam" id="TIGR01438">
    <property type="entry name" value="TGR"/>
    <property type="match status" value="1"/>
</dbReference>
<dbReference type="GO" id="GO:0004362">
    <property type="term" value="F:glutathione-disulfide reductase (NADPH) activity"/>
    <property type="evidence" value="ECO:0007669"/>
    <property type="project" value="TreeGrafter"/>
</dbReference>
<keyword evidence="5" id="KW-0521">NADP</keyword>
<comment type="cofactor">
    <cofactor evidence="9">
        <name>FAD</name>
        <dbReference type="ChEBI" id="CHEBI:57692"/>
    </cofactor>
    <text evidence="9">Binds 1 FAD per subunit.</text>
</comment>
<dbReference type="EC" id="1.8.1.9" evidence="2"/>
<dbReference type="GO" id="GO:0050660">
    <property type="term" value="F:flavin adenine dinucleotide binding"/>
    <property type="evidence" value="ECO:0007669"/>
    <property type="project" value="InterPro"/>
</dbReference>
<dbReference type="SUPFAM" id="SSF51905">
    <property type="entry name" value="FAD/NAD(P)-binding domain"/>
    <property type="match status" value="1"/>
</dbReference>
<feature type="binding site" evidence="9">
    <location>
        <position position="113"/>
    </location>
    <ligand>
        <name>FAD</name>
        <dbReference type="ChEBI" id="CHEBI:57692"/>
    </ligand>
</feature>
<dbReference type="FunFam" id="3.50.50.60:FF:000190">
    <property type="entry name" value="Thioredoxin reductase"/>
    <property type="match status" value="1"/>
</dbReference>
<dbReference type="InterPro" id="IPR036188">
    <property type="entry name" value="FAD/NAD-bd_sf"/>
</dbReference>
<keyword evidence="4 9" id="KW-0274">FAD</keyword>
<evidence type="ECO:0000313" key="15">
    <source>
        <dbReference type="WBParaSite" id="nRc.2.0.1.t25979-RA"/>
    </source>
</evidence>
<dbReference type="GO" id="GO:0034599">
    <property type="term" value="P:cellular response to oxidative stress"/>
    <property type="evidence" value="ECO:0007669"/>
    <property type="project" value="TreeGrafter"/>
</dbReference>
<name>A0A915JIK2_ROMCU</name>
<feature type="disulfide bond" description="Redox-active" evidence="10">
    <location>
        <begin position="104"/>
        <end position="109"/>
    </location>
</feature>
<keyword evidence="14" id="KW-1185">Reference proteome</keyword>